<dbReference type="Pfam" id="PF00132">
    <property type="entry name" value="Hexapep"/>
    <property type="match status" value="1"/>
</dbReference>
<dbReference type="Proteomes" id="UP000292085">
    <property type="component" value="Unassembled WGS sequence"/>
</dbReference>
<dbReference type="PANTHER" id="PTHR43300">
    <property type="entry name" value="ACETYLTRANSFERASE"/>
    <property type="match status" value="1"/>
</dbReference>
<keyword evidence="6" id="KW-1185">Reference proteome</keyword>
<evidence type="ECO:0000256" key="3">
    <source>
        <dbReference type="ARBA" id="ARBA00022737"/>
    </source>
</evidence>
<dbReference type="AlphaFoldDB" id="A0A4V2DCB4"/>
<comment type="similarity">
    <text evidence="1">Belongs to the transferase hexapeptide repeat family.</text>
</comment>
<gene>
    <name evidence="5" type="ORF">EWE75_20585</name>
</gene>
<dbReference type="SUPFAM" id="SSF51161">
    <property type="entry name" value="Trimeric LpxA-like enzymes"/>
    <property type="match status" value="1"/>
</dbReference>
<sequence>MKHDTWFAALLVYIGNNVMMKQWSYGLRHWYWRKLGVRIGKDSSIAMHCFVTGSSIVIGDNTVINRFTYIDGRVPVYIGNNVNVSHYTIIQSLTHDPQNPDFVCLEKPVAIMDHAWIGARAIILPGVTVGEGAVVAAGSVVSKDVAPYTIVGGVPAKAIGKRNRDLRYRSRYFPYFDTDIQ</sequence>
<comment type="caution">
    <text evidence="5">The sequence shown here is derived from an EMBL/GenBank/DDBJ whole genome shotgun (WGS) entry which is preliminary data.</text>
</comment>
<accession>A0A4V2DCB4</accession>
<proteinExistence type="inferred from homology"/>
<dbReference type="EMBL" id="SGIS01000045">
    <property type="protein sequence ID" value="RZF60898.1"/>
    <property type="molecule type" value="Genomic_DNA"/>
</dbReference>
<protein>
    <submittedName>
        <fullName evidence="5">Acyltransferase</fullName>
    </submittedName>
</protein>
<keyword evidence="3" id="KW-0677">Repeat</keyword>
<dbReference type="OrthoDB" id="9815592at2"/>
<name>A0A4V2DCB4_9SPHN</name>
<dbReference type="CDD" id="cd04647">
    <property type="entry name" value="LbH_MAT_like"/>
    <property type="match status" value="1"/>
</dbReference>
<dbReference type="Gene3D" id="2.160.10.10">
    <property type="entry name" value="Hexapeptide repeat proteins"/>
    <property type="match status" value="1"/>
</dbReference>
<dbReference type="RefSeq" id="WP_130159972.1">
    <property type="nucleotide sequence ID" value="NZ_SGIS01000045.1"/>
</dbReference>
<dbReference type="InterPro" id="IPR018357">
    <property type="entry name" value="Hexapep_transf_CS"/>
</dbReference>
<dbReference type="InterPro" id="IPR001451">
    <property type="entry name" value="Hexapep"/>
</dbReference>
<keyword evidence="4 5" id="KW-0012">Acyltransferase</keyword>
<keyword evidence="2 5" id="KW-0808">Transferase</keyword>
<evidence type="ECO:0000256" key="4">
    <source>
        <dbReference type="ARBA" id="ARBA00023315"/>
    </source>
</evidence>
<evidence type="ECO:0000256" key="2">
    <source>
        <dbReference type="ARBA" id="ARBA00022679"/>
    </source>
</evidence>
<reference evidence="5 6" key="1">
    <citation type="submission" date="2019-02" db="EMBL/GenBank/DDBJ databases">
        <authorList>
            <person name="Li Y."/>
        </authorList>
    </citation>
    <scope>NUCLEOTIDE SEQUENCE [LARGE SCALE GENOMIC DNA]</scope>
    <source>
        <strain evidence="5 6">3-7</strain>
    </source>
</reference>
<dbReference type="InterPro" id="IPR050179">
    <property type="entry name" value="Trans_hexapeptide_repeat"/>
</dbReference>
<organism evidence="5 6">
    <name type="scientific">Sphingomonas populi</name>
    <dbReference type="NCBI Taxonomy" id="2484750"/>
    <lineage>
        <taxon>Bacteria</taxon>
        <taxon>Pseudomonadati</taxon>
        <taxon>Pseudomonadota</taxon>
        <taxon>Alphaproteobacteria</taxon>
        <taxon>Sphingomonadales</taxon>
        <taxon>Sphingomonadaceae</taxon>
        <taxon>Sphingomonas</taxon>
    </lineage>
</organism>
<dbReference type="GO" id="GO:0016746">
    <property type="term" value="F:acyltransferase activity"/>
    <property type="evidence" value="ECO:0007669"/>
    <property type="project" value="UniProtKB-KW"/>
</dbReference>
<dbReference type="PROSITE" id="PS00101">
    <property type="entry name" value="HEXAPEP_TRANSFERASES"/>
    <property type="match status" value="1"/>
</dbReference>
<evidence type="ECO:0000313" key="5">
    <source>
        <dbReference type="EMBL" id="RZF60898.1"/>
    </source>
</evidence>
<evidence type="ECO:0000313" key="6">
    <source>
        <dbReference type="Proteomes" id="UP000292085"/>
    </source>
</evidence>
<evidence type="ECO:0000256" key="1">
    <source>
        <dbReference type="ARBA" id="ARBA00007274"/>
    </source>
</evidence>
<dbReference type="InterPro" id="IPR011004">
    <property type="entry name" value="Trimer_LpxA-like_sf"/>
</dbReference>